<keyword evidence="3" id="KW-1185">Reference proteome</keyword>
<evidence type="ECO:0000313" key="3">
    <source>
        <dbReference type="Proteomes" id="UP000705983"/>
    </source>
</evidence>
<name>A0ABS2TFR3_9ACTO</name>
<comment type="caution">
    <text evidence="2">The sequence shown here is derived from an EMBL/GenBank/DDBJ whole genome shotgun (WGS) entry which is preliminary data.</text>
</comment>
<gene>
    <name evidence="2" type="ORF">JVW63_01340</name>
</gene>
<sequence>MSADRFAAHMPPHIRPEFVRWLAERDRKTGLRAWRDGHSHGWHEAQDNNEEALKGKNQ</sequence>
<dbReference type="Proteomes" id="UP000705983">
    <property type="component" value="Unassembled WGS sequence"/>
</dbReference>
<evidence type="ECO:0000256" key="1">
    <source>
        <dbReference type="SAM" id="MobiDB-lite"/>
    </source>
</evidence>
<organism evidence="2 3">
    <name type="scientific">Flaviflexus equikiangi</name>
    <dbReference type="NCBI Taxonomy" id="2758573"/>
    <lineage>
        <taxon>Bacteria</taxon>
        <taxon>Bacillati</taxon>
        <taxon>Actinomycetota</taxon>
        <taxon>Actinomycetes</taxon>
        <taxon>Actinomycetales</taxon>
        <taxon>Actinomycetaceae</taxon>
        <taxon>Flaviflexus</taxon>
    </lineage>
</organism>
<proteinExistence type="predicted"/>
<evidence type="ECO:0000313" key="2">
    <source>
        <dbReference type="EMBL" id="MBM9432356.1"/>
    </source>
</evidence>
<protein>
    <submittedName>
        <fullName evidence="2">Uncharacterized protein</fullName>
    </submittedName>
</protein>
<dbReference type="RefSeq" id="WP_187995930.1">
    <property type="nucleotide sequence ID" value="NZ_JACEXG010000001.1"/>
</dbReference>
<reference evidence="3" key="1">
    <citation type="submission" date="2021-02" db="EMBL/GenBank/DDBJ databases">
        <title>Leucobacter sp. CX169.</title>
        <authorList>
            <person name="Cheng Y."/>
        </authorList>
    </citation>
    <scope>NUCLEOTIDE SEQUENCE [LARGE SCALE GENOMIC DNA]</scope>
    <source>
        <strain evidence="3">JY899</strain>
    </source>
</reference>
<accession>A0ABS2TFR3</accession>
<feature type="region of interest" description="Disordered" evidence="1">
    <location>
        <begin position="37"/>
        <end position="58"/>
    </location>
</feature>
<dbReference type="EMBL" id="JAFFJS010000001">
    <property type="protein sequence ID" value="MBM9432356.1"/>
    <property type="molecule type" value="Genomic_DNA"/>
</dbReference>